<dbReference type="Gene3D" id="3.30.2460.20">
    <property type="match status" value="1"/>
</dbReference>
<evidence type="ECO:0000256" key="1">
    <source>
        <dbReference type="ARBA" id="ARBA00004498"/>
    </source>
</evidence>
<comment type="subcellular location">
    <subcellularLocation>
        <location evidence="1 11">Secreted</location>
        <location evidence="1 11">Extracellular space</location>
        <location evidence="1 11">Extracellular matrix</location>
    </subcellularLocation>
</comment>
<dbReference type="InterPro" id="IPR018161">
    <property type="entry name" value="Wnt_CS"/>
</dbReference>
<proteinExistence type="inferred from homology"/>
<keyword evidence="14" id="KW-1185">Reference proteome</keyword>
<reference evidence="13" key="1">
    <citation type="submission" date="2025-08" db="UniProtKB">
        <authorList>
            <consortium name="Ensembl"/>
        </authorList>
    </citation>
    <scope>IDENTIFICATION</scope>
</reference>
<keyword evidence="3 11" id="KW-0217">Developmental protein</keyword>
<evidence type="ECO:0000256" key="6">
    <source>
        <dbReference type="ARBA" id="ARBA00022687"/>
    </source>
</evidence>
<reference evidence="13" key="2">
    <citation type="submission" date="2025-09" db="UniProtKB">
        <authorList>
            <consortium name="Ensembl"/>
        </authorList>
    </citation>
    <scope>IDENTIFICATION</scope>
</reference>
<evidence type="ECO:0000256" key="3">
    <source>
        <dbReference type="ARBA" id="ARBA00022473"/>
    </source>
</evidence>
<feature type="region of interest" description="Disordered" evidence="12">
    <location>
        <begin position="264"/>
        <end position="286"/>
    </location>
</feature>
<evidence type="ECO:0000313" key="13">
    <source>
        <dbReference type="Ensembl" id="ENSBJAP00000018397.1"/>
    </source>
</evidence>
<evidence type="ECO:0000256" key="5">
    <source>
        <dbReference type="ARBA" id="ARBA00022530"/>
    </source>
</evidence>
<keyword evidence="8" id="KW-1015">Disulfide bond</keyword>
<dbReference type="CDD" id="cd19354">
    <property type="entry name" value="Wnt_Wnt9b"/>
    <property type="match status" value="1"/>
</dbReference>
<dbReference type="GO" id="GO:0005125">
    <property type="term" value="F:cytokine activity"/>
    <property type="evidence" value="ECO:0007669"/>
    <property type="project" value="TreeGrafter"/>
</dbReference>
<dbReference type="FunFam" id="3.30.2460.20:FF:000002">
    <property type="entry name" value="Protein Wnt"/>
    <property type="match status" value="1"/>
</dbReference>
<keyword evidence="6 11" id="KW-0879">Wnt signaling pathway</keyword>
<dbReference type="AlphaFoldDB" id="A0A8C0BKC6"/>
<keyword evidence="9" id="KW-0325">Glycoprotein</keyword>
<dbReference type="InterPro" id="IPR043158">
    <property type="entry name" value="Wnt_C"/>
</dbReference>
<evidence type="ECO:0000313" key="14">
    <source>
        <dbReference type="Proteomes" id="UP000694555"/>
    </source>
</evidence>
<dbReference type="PRINTS" id="PR01349">
    <property type="entry name" value="WNTPROTEIN"/>
</dbReference>
<evidence type="ECO:0000256" key="12">
    <source>
        <dbReference type="SAM" id="MobiDB-lite"/>
    </source>
</evidence>
<dbReference type="Proteomes" id="UP000694555">
    <property type="component" value="Unplaced"/>
</dbReference>
<keyword evidence="7" id="KW-0732">Signal</keyword>
<keyword evidence="5" id="KW-0272">Extracellular matrix</keyword>
<dbReference type="Ensembl" id="ENSBJAT00000018908.1">
    <property type="protein sequence ID" value="ENSBJAP00000018397.1"/>
    <property type="gene ID" value="ENSBJAG00000012131.1"/>
</dbReference>
<dbReference type="PROSITE" id="PS00246">
    <property type="entry name" value="WNT1"/>
    <property type="match status" value="1"/>
</dbReference>
<comment type="function">
    <text evidence="11">Ligand for members of the frizzled family of seven transmembrane receptors.</text>
</comment>
<accession>A0A8C0BKC6</accession>
<evidence type="ECO:0000256" key="8">
    <source>
        <dbReference type="ARBA" id="ARBA00023157"/>
    </source>
</evidence>
<evidence type="ECO:0000256" key="9">
    <source>
        <dbReference type="ARBA" id="ARBA00023180"/>
    </source>
</evidence>
<evidence type="ECO:0000256" key="2">
    <source>
        <dbReference type="ARBA" id="ARBA00005683"/>
    </source>
</evidence>
<comment type="similarity">
    <text evidence="2 11">Belongs to the Wnt family.</text>
</comment>
<evidence type="ECO:0000256" key="7">
    <source>
        <dbReference type="ARBA" id="ARBA00022729"/>
    </source>
</evidence>
<organism evidence="13 14">
    <name type="scientific">Buteo japonicus</name>
    <dbReference type="NCBI Taxonomy" id="224669"/>
    <lineage>
        <taxon>Eukaryota</taxon>
        <taxon>Metazoa</taxon>
        <taxon>Chordata</taxon>
        <taxon>Craniata</taxon>
        <taxon>Vertebrata</taxon>
        <taxon>Euteleostomi</taxon>
        <taxon>Archelosauria</taxon>
        <taxon>Archosauria</taxon>
        <taxon>Dinosauria</taxon>
        <taxon>Saurischia</taxon>
        <taxon>Theropoda</taxon>
        <taxon>Coelurosauria</taxon>
        <taxon>Aves</taxon>
        <taxon>Neognathae</taxon>
        <taxon>Neoaves</taxon>
        <taxon>Telluraves</taxon>
        <taxon>Accipitrimorphae</taxon>
        <taxon>Accipitriformes</taxon>
        <taxon>Accipitridae</taxon>
        <taxon>Accipitrinae</taxon>
        <taxon>Buteo</taxon>
    </lineage>
</organism>
<keyword evidence="4" id="KW-0964">Secreted</keyword>
<dbReference type="SMART" id="SM00097">
    <property type="entry name" value="WNT1"/>
    <property type="match status" value="1"/>
</dbReference>
<keyword evidence="10" id="KW-0449">Lipoprotein</keyword>
<dbReference type="InterPro" id="IPR005817">
    <property type="entry name" value="Wnt"/>
</dbReference>
<dbReference type="GO" id="GO:0005615">
    <property type="term" value="C:extracellular space"/>
    <property type="evidence" value="ECO:0007669"/>
    <property type="project" value="TreeGrafter"/>
</dbReference>
<dbReference type="GO" id="GO:0045165">
    <property type="term" value="P:cell fate commitment"/>
    <property type="evidence" value="ECO:0007669"/>
    <property type="project" value="TreeGrafter"/>
</dbReference>
<dbReference type="PANTHER" id="PTHR12027">
    <property type="entry name" value="WNT RELATED"/>
    <property type="match status" value="1"/>
</dbReference>
<sequence>LFFHFLNILPSDHLFSSMTAIFHNSLLFLFPFSLTGKEALTHFPSLGPSTNSAQGKVHVKQCDLLKLSRKQKRLCRREPGLAETLRDAIRLGIMECQYQFRSERWNCSLEGRTSLLKRGFKETAFLYAVSSAALTHSLARACSAGRMERCTCDDSPDLENRKAWQWGVCGDNLKYSTKFLKKFLGQKRIGKDLRAKVDIHNTNVGIKAVKNGLKTTCKCHGVSGSCAVRTCWKQLSPFHEIGRLLKLRYDDAVKVFSTTNDAVGHSELAGPQRQSHSPKHPASPRSTDLVYVEDSPSFCRPSKYSLGTAGRTCSREGNCDSMCCGRGYNTQSRLVTFSCHCQVQWCCYVECQQCMQEEVVYSCKQ</sequence>
<dbReference type="GO" id="GO:0005109">
    <property type="term" value="F:frizzled binding"/>
    <property type="evidence" value="ECO:0007669"/>
    <property type="project" value="TreeGrafter"/>
</dbReference>
<evidence type="ECO:0000256" key="11">
    <source>
        <dbReference type="RuleBase" id="RU003500"/>
    </source>
</evidence>
<dbReference type="GO" id="GO:0060070">
    <property type="term" value="P:canonical Wnt signaling pathway"/>
    <property type="evidence" value="ECO:0007669"/>
    <property type="project" value="TreeGrafter"/>
</dbReference>
<dbReference type="PANTHER" id="PTHR12027:SF84">
    <property type="entry name" value="PROTEIN WNT-9B"/>
    <property type="match status" value="1"/>
</dbReference>
<name>A0A8C0BKC6_9AVES</name>
<dbReference type="Pfam" id="PF00110">
    <property type="entry name" value="wnt"/>
    <property type="match status" value="1"/>
</dbReference>
<evidence type="ECO:0000256" key="10">
    <source>
        <dbReference type="ARBA" id="ARBA00023288"/>
    </source>
</evidence>
<evidence type="ECO:0000256" key="4">
    <source>
        <dbReference type="ARBA" id="ARBA00022525"/>
    </source>
</evidence>
<dbReference type="GO" id="GO:0030182">
    <property type="term" value="P:neuron differentiation"/>
    <property type="evidence" value="ECO:0007669"/>
    <property type="project" value="TreeGrafter"/>
</dbReference>
<protein>
    <recommendedName>
        <fullName evidence="11">Protein Wnt</fullName>
    </recommendedName>
</protein>